<reference evidence="1 2" key="1">
    <citation type="submission" date="2018-04" db="EMBL/GenBank/DDBJ databases">
        <title>Genomic Encyclopedia of Archaeal and Bacterial Type Strains, Phase II (KMG-II): from individual species to whole genera.</title>
        <authorList>
            <person name="Goeker M."/>
        </authorList>
    </citation>
    <scope>NUCLEOTIDE SEQUENCE [LARGE SCALE GENOMIC DNA]</scope>
    <source>
        <strain evidence="1 2">DSM 25521</strain>
    </source>
</reference>
<name>A0A2T4ZHK4_9HYPH</name>
<evidence type="ECO:0000313" key="2">
    <source>
        <dbReference type="Proteomes" id="UP000241808"/>
    </source>
</evidence>
<sequence>MGDDGPASVPARTRYAVVPFIRRGPRMVAEDIHYLDTYEQAQVVARFVAARRPGVLVLSVAPMQGEDEPEIAVLERIGSGLSGAGAWLH</sequence>
<dbReference type="OrthoDB" id="8480394at2"/>
<dbReference type="Proteomes" id="UP000241808">
    <property type="component" value="Unassembled WGS sequence"/>
</dbReference>
<protein>
    <submittedName>
        <fullName evidence="1">Uncharacterized protein</fullName>
    </submittedName>
</protein>
<proteinExistence type="predicted"/>
<accession>A0A2T4ZHK4</accession>
<gene>
    <name evidence="1" type="ORF">C8P69_101101</name>
</gene>
<evidence type="ECO:0000313" key="1">
    <source>
        <dbReference type="EMBL" id="PTM61433.1"/>
    </source>
</evidence>
<dbReference type="EMBL" id="PZZL01000001">
    <property type="protein sequence ID" value="PTM61433.1"/>
    <property type="molecule type" value="Genomic_DNA"/>
</dbReference>
<dbReference type="AlphaFoldDB" id="A0A2T4ZHK4"/>
<dbReference type="RefSeq" id="WP_108173910.1">
    <property type="nucleotide sequence ID" value="NZ_JAIESU010000029.1"/>
</dbReference>
<comment type="caution">
    <text evidence="1">The sequence shown here is derived from an EMBL/GenBank/DDBJ whole genome shotgun (WGS) entry which is preliminary data.</text>
</comment>
<keyword evidence="2" id="KW-1185">Reference proteome</keyword>
<organism evidence="1 2">
    <name type="scientific">Phreatobacter oligotrophus</name>
    <dbReference type="NCBI Taxonomy" id="1122261"/>
    <lineage>
        <taxon>Bacteria</taxon>
        <taxon>Pseudomonadati</taxon>
        <taxon>Pseudomonadota</taxon>
        <taxon>Alphaproteobacteria</taxon>
        <taxon>Hyphomicrobiales</taxon>
        <taxon>Phreatobacteraceae</taxon>
        <taxon>Phreatobacter</taxon>
    </lineage>
</organism>